<name>A0ABY0INI1_9RHOO</name>
<keyword evidence="10" id="KW-0067">ATP-binding</keyword>
<dbReference type="InterPro" id="IPR036890">
    <property type="entry name" value="HATPase_C_sf"/>
</dbReference>
<dbReference type="CDD" id="cd16922">
    <property type="entry name" value="HATPase_EvgS-ArcB-TorS-like"/>
    <property type="match status" value="1"/>
</dbReference>
<feature type="domain" description="HAMP" evidence="19">
    <location>
        <begin position="357"/>
        <end position="410"/>
    </location>
</feature>
<dbReference type="InterPro" id="IPR035965">
    <property type="entry name" value="PAS-like_dom_sf"/>
</dbReference>
<dbReference type="Gene3D" id="3.40.50.2300">
    <property type="match status" value="1"/>
</dbReference>
<dbReference type="Gene3D" id="3.30.450.20">
    <property type="entry name" value="PAS domain"/>
    <property type="match status" value="2"/>
</dbReference>
<dbReference type="PANTHER" id="PTHR45339:SF1">
    <property type="entry name" value="HYBRID SIGNAL TRANSDUCTION HISTIDINE KINASE J"/>
    <property type="match status" value="1"/>
</dbReference>
<evidence type="ECO:0000256" key="14">
    <source>
        <dbReference type="PROSITE-ProRule" id="PRU00169"/>
    </source>
</evidence>
<keyword evidence="9" id="KW-0418">Kinase</keyword>
<keyword evidence="7 15" id="KW-0812">Transmembrane</keyword>
<dbReference type="InterPro" id="IPR003594">
    <property type="entry name" value="HATPase_dom"/>
</dbReference>
<evidence type="ECO:0000256" key="1">
    <source>
        <dbReference type="ARBA" id="ARBA00000085"/>
    </source>
</evidence>
<dbReference type="CDD" id="cd00082">
    <property type="entry name" value="HisKA"/>
    <property type="match status" value="1"/>
</dbReference>
<evidence type="ECO:0000259" key="17">
    <source>
        <dbReference type="PROSITE" id="PS50110"/>
    </source>
</evidence>
<dbReference type="SUPFAM" id="SSF47384">
    <property type="entry name" value="Homodimeric domain of signal transducing histidine kinase"/>
    <property type="match status" value="1"/>
</dbReference>
<dbReference type="Gene3D" id="1.10.287.130">
    <property type="match status" value="1"/>
</dbReference>
<dbReference type="CDD" id="cd00130">
    <property type="entry name" value="PAS"/>
    <property type="match status" value="2"/>
</dbReference>
<keyword evidence="12" id="KW-0902">Two-component regulatory system</keyword>
<evidence type="ECO:0000256" key="7">
    <source>
        <dbReference type="ARBA" id="ARBA00022692"/>
    </source>
</evidence>
<evidence type="ECO:0000256" key="15">
    <source>
        <dbReference type="SAM" id="Phobius"/>
    </source>
</evidence>
<keyword evidence="13 15" id="KW-0472">Membrane</keyword>
<dbReference type="Gene3D" id="6.10.340.10">
    <property type="match status" value="1"/>
</dbReference>
<gene>
    <name evidence="20" type="ORF">EV678_2124</name>
</gene>
<dbReference type="PROSITE" id="PS50885">
    <property type="entry name" value="HAMP"/>
    <property type="match status" value="1"/>
</dbReference>
<keyword evidence="6" id="KW-0808">Transferase</keyword>
<dbReference type="SMART" id="SM00086">
    <property type="entry name" value="PAC"/>
    <property type="match status" value="2"/>
</dbReference>
<sequence>MALHPHFLSRWQRAWRRSLHIRLVVLGLVPMLVTLPVIMAVLVVGGQRFDELLEANAHAHLISTRNYLEQIRNRSGQQVLQQALSERLPQLLKAHRGNDPTLGKVLDVWAESAGLDYLIVATEDGQIIAASTDAVPGTRLPRSFVVRQVLTGLPVSAYERFDAEQLARLGSRFPARARVEVAGAPKGEAETRGLLINAAAHLPLSGDYGDAILFGGILLNNNLALIDNIREVVFPVGTLPGGDSGTATLFLDDIRVATNVQLANGQRALGTRASAEVNQAVLEEGGTWVRRARVVDSWQIAGYQALLDGEGRRIGMIYSGFPETYYQNEKHLLLGGISLVLGLSMLLLTYAFLKKSRRLTDRLQRIRDAMTDFGQGRTLARVGRMEEEDEIGQLAGHFDALLDALDAKEKARAHTEWVLRKRMQELACLYEISRVTEDPALGLGEILERVVGLIPPGWRWPRQTFACIEFGGVRYATPGHPAATGGHRVTFRTPGGDQGTLTVLCQPDGEHDTALLPEERTLQESIAQRLGDAIGRLQTRSALREREDIFSAIAAQAPESICLIDAESGRFIEFNDMTCASLGYTREELAGLSIADLEAEMDPQQVRQALAAVIRDGQHSTETRLRRKDGQVRDFWVSNRRVEMDGRLGCASVWRDITERKEQARAMASEVSMRRALFEHSRDGLVLLTEDGAVAEANPAMAAMLGYTPEEMERLHVWDWDAAIPREQITAMLRALSKGGEFFQTVHRHKDGRTFNVEVSASRVEWEGQAYVLCLHRDITFRLRLEQELEQHRHHLEELVHARTMELAEARDEAESASRAKSAFLANMSHEIRTPMNAILGLSHLLGREVGDARARERVDKIHGAATHLLNIINDILDLSKIEAEKLHLDLQDFPLARLFDNAENLLRPQLEAKGLRLERHLDPALPPVLRGDAMRLQQILVNFLSNAVKFSDQGHITLGARLLSRSQSQVELRLEVADQGIGIAPEQQAALFQAFEQADNSTTRKYGGTGLGLAISKRLIRLMGGDIGVDSKPGQGSVFWISLRLEVADTAAGTTAATAEQELPARLRARHGGCRILLAEDNALNQEVAQDLLHDAGLAVSVAEDGHQAVSLAQSGGFDLVLMDVNMPHLDGLQATRAIRELPGCADLPILAMTAGAFAEDRARCLEAGMNDFVAKPVVPEVLYQALLRWLPARTPAAEPTPGNGANGEQAQLLNRLHTLLAGDDMQASLLWQQSAHLLLPLLGAWGPQIDQAIEYFDFDRALSLLEAATREAVQPAGAG</sequence>
<dbReference type="InterPro" id="IPR004358">
    <property type="entry name" value="Sig_transdc_His_kin-like_C"/>
</dbReference>
<dbReference type="SUPFAM" id="SSF103190">
    <property type="entry name" value="Sensory domain-like"/>
    <property type="match status" value="1"/>
</dbReference>
<dbReference type="InterPro" id="IPR033463">
    <property type="entry name" value="sCache_3"/>
</dbReference>
<accession>A0ABY0INI1</accession>
<dbReference type="PANTHER" id="PTHR45339">
    <property type="entry name" value="HYBRID SIGNAL TRANSDUCTION HISTIDINE KINASE J"/>
    <property type="match status" value="1"/>
</dbReference>
<evidence type="ECO:0000256" key="13">
    <source>
        <dbReference type="ARBA" id="ARBA00023136"/>
    </source>
</evidence>
<keyword evidence="8" id="KW-0547">Nucleotide-binding</keyword>
<proteinExistence type="predicted"/>
<comment type="caution">
    <text evidence="20">The sequence shown here is derived from an EMBL/GenBank/DDBJ whole genome shotgun (WGS) entry which is preliminary data.</text>
</comment>
<dbReference type="SUPFAM" id="SSF55785">
    <property type="entry name" value="PYP-like sensor domain (PAS domain)"/>
    <property type="match status" value="2"/>
</dbReference>
<dbReference type="Pfam" id="PF02518">
    <property type="entry name" value="HATPase_c"/>
    <property type="match status" value="1"/>
</dbReference>
<dbReference type="CDD" id="cd06225">
    <property type="entry name" value="HAMP"/>
    <property type="match status" value="1"/>
</dbReference>
<dbReference type="SMART" id="SM00091">
    <property type="entry name" value="PAS"/>
    <property type="match status" value="2"/>
</dbReference>
<evidence type="ECO:0000256" key="3">
    <source>
        <dbReference type="ARBA" id="ARBA00012438"/>
    </source>
</evidence>
<dbReference type="PROSITE" id="PS50109">
    <property type="entry name" value="HIS_KIN"/>
    <property type="match status" value="1"/>
</dbReference>
<dbReference type="InterPro" id="IPR036097">
    <property type="entry name" value="HisK_dim/P_sf"/>
</dbReference>
<dbReference type="SMART" id="SM00448">
    <property type="entry name" value="REC"/>
    <property type="match status" value="1"/>
</dbReference>
<dbReference type="Gene3D" id="3.30.565.10">
    <property type="entry name" value="Histidine kinase-like ATPase, C-terminal domain"/>
    <property type="match status" value="1"/>
</dbReference>
<dbReference type="NCBIfam" id="TIGR00229">
    <property type="entry name" value="sensory_box"/>
    <property type="match status" value="2"/>
</dbReference>
<dbReference type="Pfam" id="PF00512">
    <property type="entry name" value="HisKA"/>
    <property type="match status" value="1"/>
</dbReference>
<evidence type="ECO:0000256" key="2">
    <source>
        <dbReference type="ARBA" id="ARBA00004651"/>
    </source>
</evidence>
<dbReference type="Proteomes" id="UP000292136">
    <property type="component" value="Unassembled WGS sequence"/>
</dbReference>
<evidence type="ECO:0000256" key="11">
    <source>
        <dbReference type="ARBA" id="ARBA00022989"/>
    </source>
</evidence>
<dbReference type="SMART" id="SM00304">
    <property type="entry name" value="HAMP"/>
    <property type="match status" value="1"/>
</dbReference>
<comment type="subcellular location">
    <subcellularLocation>
        <location evidence="2">Cell membrane</location>
        <topology evidence="2">Multi-pass membrane protein</topology>
    </subcellularLocation>
</comment>
<evidence type="ECO:0000313" key="20">
    <source>
        <dbReference type="EMBL" id="RZT76250.1"/>
    </source>
</evidence>
<reference evidence="20 21" key="1">
    <citation type="submission" date="2019-02" db="EMBL/GenBank/DDBJ databases">
        <title>Genomic Encyclopedia of Type Strains, Phase IV (KMG-IV): sequencing the most valuable type-strain genomes for metagenomic binning, comparative biology and taxonomic classification.</title>
        <authorList>
            <person name="Goeker M."/>
        </authorList>
    </citation>
    <scope>NUCLEOTIDE SEQUENCE [LARGE SCALE GENOMIC DNA]</scope>
    <source>
        <strain evidence="20 21">DSM 21223</strain>
    </source>
</reference>
<dbReference type="PRINTS" id="PR00344">
    <property type="entry name" value="BCTRLSENSOR"/>
</dbReference>
<dbReference type="InterPro" id="IPR011006">
    <property type="entry name" value="CheY-like_superfamily"/>
</dbReference>
<protein>
    <recommendedName>
        <fullName evidence="3">histidine kinase</fullName>
        <ecNumber evidence="3">2.7.13.3</ecNumber>
    </recommendedName>
</protein>
<dbReference type="PROSITE" id="PS50110">
    <property type="entry name" value="RESPONSE_REGULATORY"/>
    <property type="match status" value="1"/>
</dbReference>
<dbReference type="RefSeq" id="WP_130459507.1">
    <property type="nucleotide sequence ID" value="NZ_SHKM01000002.1"/>
</dbReference>
<comment type="catalytic activity">
    <reaction evidence="1">
        <text>ATP + protein L-histidine = ADP + protein N-phospho-L-histidine.</text>
        <dbReference type="EC" id="2.7.13.3"/>
    </reaction>
</comment>
<feature type="domain" description="Response regulatory" evidence="17">
    <location>
        <begin position="1076"/>
        <end position="1192"/>
    </location>
</feature>
<dbReference type="SMART" id="SM00387">
    <property type="entry name" value="HATPase_c"/>
    <property type="match status" value="1"/>
</dbReference>
<keyword evidence="4" id="KW-1003">Cell membrane</keyword>
<keyword evidence="5 14" id="KW-0597">Phosphoprotein</keyword>
<dbReference type="InterPro" id="IPR029151">
    <property type="entry name" value="Sensor-like_sf"/>
</dbReference>
<dbReference type="SUPFAM" id="SSF52172">
    <property type="entry name" value="CheY-like"/>
    <property type="match status" value="1"/>
</dbReference>
<feature type="domain" description="Histidine kinase" evidence="16">
    <location>
        <begin position="827"/>
        <end position="1048"/>
    </location>
</feature>
<evidence type="ECO:0000256" key="12">
    <source>
        <dbReference type="ARBA" id="ARBA00023012"/>
    </source>
</evidence>
<feature type="domain" description="PAS" evidence="18">
    <location>
        <begin position="670"/>
        <end position="712"/>
    </location>
</feature>
<dbReference type="InterPro" id="IPR000014">
    <property type="entry name" value="PAS"/>
</dbReference>
<evidence type="ECO:0000256" key="10">
    <source>
        <dbReference type="ARBA" id="ARBA00022840"/>
    </source>
</evidence>
<evidence type="ECO:0000259" key="19">
    <source>
        <dbReference type="PROSITE" id="PS50885"/>
    </source>
</evidence>
<dbReference type="Pfam" id="PF17202">
    <property type="entry name" value="sCache_3_3"/>
    <property type="match status" value="1"/>
</dbReference>
<dbReference type="InterPro" id="IPR003660">
    <property type="entry name" value="HAMP_dom"/>
</dbReference>
<dbReference type="Pfam" id="PF13426">
    <property type="entry name" value="PAS_9"/>
    <property type="match status" value="2"/>
</dbReference>
<evidence type="ECO:0000313" key="21">
    <source>
        <dbReference type="Proteomes" id="UP000292136"/>
    </source>
</evidence>
<keyword evidence="11 15" id="KW-1133">Transmembrane helix</keyword>
<evidence type="ECO:0000256" key="9">
    <source>
        <dbReference type="ARBA" id="ARBA00022777"/>
    </source>
</evidence>
<organism evidence="20 21">
    <name type="scientific">Azospira oryzae</name>
    <dbReference type="NCBI Taxonomy" id="146939"/>
    <lineage>
        <taxon>Bacteria</taxon>
        <taxon>Pseudomonadati</taxon>
        <taxon>Pseudomonadota</taxon>
        <taxon>Betaproteobacteria</taxon>
        <taxon>Rhodocyclales</taxon>
        <taxon>Rhodocyclaceae</taxon>
        <taxon>Azospira</taxon>
    </lineage>
</organism>
<evidence type="ECO:0000256" key="4">
    <source>
        <dbReference type="ARBA" id="ARBA00022475"/>
    </source>
</evidence>
<dbReference type="InterPro" id="IPR003661">
    <property type="entry name" value="HisK_dim/P_dom"/>
</dbReference>
<evidence type="ECO:0000256" key="5">
    <source>
        <dbReference type="ARBA" id="ARBA00022553"/>
    </source>
</evidence>
<dbReference type="SMART" id="SM00388">
    <property type="entry name" value="HisKA"/>
    <property type="match status" value="1"/>
</dbReference>
<dbReference type="InterPro" id="IPR001789">
    <property type="entry name" value="Sig_transdc_resp-reg_receiver"/>
</dbReference>
<evidence type="ECO:0000256" key="6">
    <source>
        <dbReference type="ARBA" id="ARBA00022679"/>
    </source>
</evidence>
<feature type="transmembrane region" description="Helical" evidence="15">
    <location>
        <begin position="21"/>
        <end position="44"/>
    </location>
</feature>
<feature type="domain" description="PAS" evidence="18">
    <location>
        <begin position="546"/>
        <end position="617"/>
    </location>
</feature>
<dbReference type="EC" id="2.7.13.3" evidence="3"/>
<dbReference type="EMBL" id="SHKM01000002">
    <property type="protein sequence ID" value="RZT76250.1"/>
    <property type="molecule type" value="Genomic_DNA"/>
</dbReference>
<dbReference type="PROSITE" id="PS50112">
    <property type="entry name" value="PAS"/>
    <property type="match status" value="2"/>
</dbReference>
<evidence type="ECO:0000259" key="18">
    <source>
        <dbReference type="PROSITE" id="PS50112"/>
    </source>
</evidence>
<dbReference type="SUPFAM" id="SSF55874">
    <property type="entry name" value="ATPase domain of HSP90 chaperone/DNA topoisomerase II/histidine kinase"/>
    <property type="match status" value="1"/>
</dbReference>
<feature type="modified residue" description="4-aspartylphosphate" evidence="14">
    <location>
        <position position="1125"/>
    </location>
</feature>
<evidence type="ECO:0000259" key="16">
    <source>
        <dbReference type="PROSITE" id="PS50109"/>
    </source>
</evidence>
<keyword evidence="21" id="KW-1185">Reference proteome</keyword>
<dbReference type="CDD" id="cd17546">
    <property type="entry name" value="REC_hyHK_CKI1_RcsC-like"/>
    <property type="match status" value="1"/>
</dbReference>
<dbReference type="InterPro" id="IPR001610">
    <property type="entry name" value="PAC"/>
</dbReference>
<dbReference type="Pfam" id="PF00072">
    <property type="entry name" value="Response_reg"/>
    <property type="match status" value="1"/>
</dbReference>
<evidence type="ECO:0000256" key="8">
    <source>
        <dbReference type="ARBA" id="ARBA00022741"/>
    </source>
</evidence>
<dbReference type="InterPro" id="IPR005467">
    <property type="entry name" value="His_kinase_dom"/>
</dbReference>